<dbReference type="OrthoDB" id="9784036at2"/>
<feature type="region of interest" description="Disordered" evidence="1">
    <location>
        <begin position="43"/>
        <end position="92"/>
    </location>
</feature>
<dbReference type="Pfam" id="PF00756">
    <property type="entry name" value="Esterase"/>
    <property type="match status" value="1"/>
</dbReference>
<dbReference type="HOGENOM" id="CLU_088959_0_0_4"/>
<dbReference type="AlphaFoldDB" id="C5CMN3"/>
<protein>
    <submittedName>
        <fullName evidence="2">Putative esterase</fullName>
    </submittedName>
</protein>
<gene>
    <name evidence="2" type="ordered locus">Vapar_0882</name>
</gene>
<dbReference type="ESTHER" id="varps-c5cmn3">
    <property type="family name" value="A85-IroE-IroD-Fes-Yiel"/>
</dbReference>
<dbReference type="EMBL" id="CP001635">
    <property type="protein sequence ID" value="ACS17534.1"/>
    <property type="molecule type" value="Genomic_DNA"/>
</dbReference>
<dbReference type="STRING" id="543728.Vapar_0882"/>
<dbReference type="SUPFAM" id="SSF53474">
    <property type="entry name" value="alpha/beta-Hydrolases"/>
    <property type="match status" value="1"/>
</dbReference>
<proteinExistence type="predicted"/>
<feature type="compositionally biased region" description="Pro residues" evidence="1">
    <location>
        <begin position="63"/>
        <end position="77"/>
    </location>
</feature>
<reference evidence="2" key="1">
    <citation type="submission" date="2009-06" db="EMBL/GenBank/DDBJ databases">
        <title>Complete sequence of chromosome 1 of Variovorax paradoxus S110.</title>
        <authorList>
            <consortium name="US DOE Joint Genome Institute"/>
            <person name="Lucas S."/>
            <person name="Copeland A."/>
            <person name="Lapidus A."/>
            <person name="Glavina del Rio T."/>
            <person name="Tice H."/>
            <person name="Bruce D."/>
            <person name="Goodwin L."/>
            <person name="Pitluck S."/>
            <person name="Chertkov O."/>
            <person name="Brettin T."/>
            <person name="Detter J.C."/>
            <person name="Han C."/>
            <person name="Larimer F."/>
            <person name="Land M."/>
            <person name="Hauser L."/>
            <person name="Kyrpides N."/>
            <person name="Ovchinnikova G."/>
            <person name="Orwin P."/>
            <person name="Leadbetter J.R."/>
            <person name="Spain J.C."/>
            <person name="Han J.I."/>
        </authorList>
    </citation>
    <scope>NUCLEOTIDE SEQUENCE</scope>
    <source>
        <strain evidence="2">S110</strain>
    </source>
</reference>
<dbReference type="KEGG" id="vap:Vapar_0882"/>
<dbReference type="InterPro" id="IPR050583">
    <property type="entry name" value="Mycobacterial_A85_antigen"/>
</dbReference>
<dbReference type="PANTHER" id="PTHR48098">
    <property type="entry name" value="ENTEROCHELIN ESTERASE-RELATED"/>
    <property type="match status" value="1"/>
</dbReference>
<name>C5CMN3_VARPS</name>
<dbReference type="PANTHER" id="PTHR48098:SF6">
    <property type="entry name" value="FERRI-BACILLIBACTIN ESTERASE BESA"/>
    <property type="match status" value="1"/>
</dbReference>
<dbReference type="InterPro" id="IPR029058">
    <property type="entry name" value="AB_hydrolase_fold"/>
</dbReference>
<evidence type="ECO:0000256" key="1">
    <source>
        <dbReference type="SAM" id="MobiDB-lite"/>
    </source>
</evidence>
<dbReference type="Gene3D" id="3.40.50.1820">
    <property type="entry name" value="alpha/beta hydrolase"/>
    <property type="match status" value="1"/>
</dbReference>
<dbReference type="InterPro" id="IPR000801">
    <property type="entry name" value="Esterase-like"/>
</dbReference>
<accession>C5CMN3</accession>
<organism evidence="2">
    <name type="scientific">Variovorax paradoxus (strain S110)</name>
    <dbReference type="NCBI Taxonomy" id="543728"/>
    <lineage>
        <taxon>Bacteria</taxon>
        <taxon>Pseudomonadati</taxon>
        <taxon>Pseudomonadota</taxon>
        <taxon>Betaproteobacteria</taxon>
        <taxon>Burkholderiales</taxon>
        <taxon>Comamonadaceae</taxon>
        <taxon>Variovorax</taxon>
    </lineage>
</organism>
<sequence length="323" mass="34159">MQLGHRMRAFVWIGSWALALGMWSCGGGGGGGGGGAFVPVAPVATATPPADPPATPTATDAPAAPPEPAPAPVPEPNATPAESPPATSRVVSDTITSAKTGASYALEIYLPASYDGGSRAYPVIYAMDADGVFNPPDTRFSDLRNILEQRRTEAILVGIGGTARREQDYTMPGAVAYHDFLALELVPFIEAKYRADPKQRMLTGLSLSGSMAGIALFLEGAAGSLVFSDFLAFEAAFDFQAAEDEDLEQRMHDALGDRPLPATLVLTRCDNRDECNFEPVGRMHARLVARGYPGLSITETTYSTTHTQTDIPSFADAIARLLP</sequence>
<evidence type="ECO:0000313" key="2">
    <source>
        <dbReference type="EMBL" id="ACS17534.1"/>
    </source>
</evidence>
<dbReference type="eggNOG" id="COG2819">
    <property type="taxonomic scope" value="Bacteria"/>
</dbReference>